<dbReference type="EnsemblMetazoa" id="AQUA005018-RA">
    <property type="protein sequence ID" value="AQUA005018-PA"/>
    <property type="gene ID" value="AQUA005018"/>
</dbReference>
<sequence length="193" mass="22599">MKKQIILEIVERLFEKGINVVAIVSDNCQANVGCWKDLGAHNYLSPHFPHPVTKKNVYVFPDAPHLLKLIRNWLLDTGFIFQDNHISAHILRELVLERTKSETTPLFKLTQNHLDMSPQERQNVRKAAELLSRTTATALRIYFPTRTEAKQLADFIEKIDLWFNISNSSTKMFLRIFFHKFVNKVEYTIILHR</sequence>
<name>A0A182X5D2_ANOQN</name>
<evidence type="ECO:0000313" key="2">
    <source>
        <dbReference type="EnsemblMetazoa" id="AQUA005018-PA"/>
    </source>
</evidence>
<keyword evidence="3" id="KW-1185">Reference proteome</keyword>
<proteinExistence type="predicted"/>
<dbReference type="AlphaFoldDB" id="A0A182X5D2"/>
<dbReference type="STRING" id="34691.A0A182X5D2"/>
<feature type="domain" description="Transposable element P transposase-like GTP-binding insertion" evidence="1">
    <location>
        <begin position="65"/>
        <end position="171"/>
    </location>
</feature>
<evidence type="ECO:0000259" key="1">
    <source>
        <dbReference type="Pfam" id="PF21788"/>
    </source>
</evidence>
<evidence type="ECO:0000313" key="3">
    <source>
        <dbReference type="Proteomes" id="UP000076407"/>
    </source>
</evidence>
<dbReference type="Pfam" id="PF21788">
    <property type="entry name" value="TNP-like_GBD"/>
    <property type="match status" value="1"/>
</dbReference>
<organism evidence="2 3">
    <name type="scientific">Anopheles quadriannulatus</name>
    <name type="common">Mosquito</name>
    <dbReference type="NCBI Taxonomy" id="34691"/>
    <lineage>
        <taxon>Eukaryota</taxon>
        <taxon>Metazoa</taxon>
        <taxon>Ecdysozoa</taxon>
        <taxon>Arthropoda</taxon>
        <taxon>Hexapoda</taxon>
        <taxon>Insecta</taxon>
        <taxon>Pterygota</taxon>
        <taxon>Neoptera</taxon>
        <taxon>Endopterygota</taxon>
        <taxon>Diptera</taxon>
        <taxon>Nematocera</taxon>
        <taxon>Culicoidea</taxon>
        <taxon>Culicidae</taxon>
        <taxon>Anophelinae</taxon>
        <taxon>Anopheles</taxon>
    </lineage>
</organism>
<dbReference type="VEuPathDB" id="VectorBase:AQUA005018"/>
<protein>
    <recommendedName>
        <fullName evidence="1">Transposable element P transposase-like GTP-binding insertion domain-containing protein</fullName>
    </recommendedName>
</protein>
<dbReference type="InterPro" id="IPR048366">
    <property type="entry name" value="TNP-like_GBD"/>
</dbReference>
<dbReference type="Proteomes" id="UP000076407">
    <property type="component" value="Unassembled WGS sequence"/>
</dbReference>
<accession>A0A182X5D2</accession>
<reference evidence="2" key="1">
    <citation type="submission" date="2020-05" db="UniProtKB">
        <authorList>
            <consortium name="EnsemblMetazoa"/>
        </authorList>
    </citation>
    <scope>IDENTIFICATION</scope>
    <source>
        <strain evidence="2">SANGQUA</strain>
    </source>
</reference>